<dbReference type="OrthoDB" id="5212574at2759"/>
<name>A0A5C3N3J9_9AGAM</name>
<dbReference type="Gene3D" id="3.40.1190.10">
    <property type="entry name" value="Mur-like, catalytic domain"/>
    <property type="match status" value="1"/>
</dbReference>
<sequence length="494" mass="52804">MSIDLTLDRIRKLLSHLPPYTRPTIHIAGTNGKGSVSSLVSSILRTSSPPLKVGRFNSPHLISVRDSIALDDKPVSPETYATTRELVEETDRQHGIGASNFERLTSTALMIFEQEQVDIVVLEVGMGGRLDATNVIPDEFVAVSALTSVDLDHQAFLGDTPGAIAKEKAAIARPGKPFVLGPQKYPEVEEIVSNLVGSVGAQLVRARPAIRREWDEEIDGPKPSSSQAPFRGAGPRPVEILLPCFPDPVRASLPLHGDHQLSNLGVALHIISSLVVYSSGSAPCKALQLRQRITSDTISCGISSVSWPGRLSWHSIMVSAPGDISKQMTILADGAHNPASSATLADYVSSLLSVAAAASSPREMTVTYILSLSDSPPKTPLQTLAPLLPPVLPAASFTVLKVRVALLRFTLPDGMPWIKSVPPSTLREAVYSLVPDAEIWSTPDEEAPNRKQLIAALQWAGSVSSCGKDDENLVVLAGSLYLVADLYRLISGAD</sequence>
<gene>
    <name evidence="7" type="ORF">OE88DRAFT_1657302</name>
</gene>
<dbReference type="GO" id="GO:0004326">
    <property type="term" value="F:tetrahydrofolylpolyglutamate synthase activity"/>
    <property type="evidence" value="ECO:0007669"/>
    <property type="project" value="InterPro"/>
</dbReference>
<keyword evidence="5" id="KW-0067">ATP-binding</keyword>
<evidence type="ECO:0000256" key="1">
    <source>
        <dbReference type="ARBA" id="ARBA00008276"/>
    </source>
</evidence>
<protein>
    <submittedName>
        <fullName evidence="7">Mur ligase</fullName>
    </submittedName>
</protein>
<evidence type="ECO:0000256" key="5">
    <source>
        <dbReference type="ARBA" id="ARBA00022840"/>
    </source>
</evidence>
<dbReference type="Proteomes" id="UP000305948">
    <property type="component" value="Unassembled WGS sequence"/>
</dbReference>
<dbReference type="GO" id="GO:0046872">
    <property type="term" value="F:metal ion binding"/>
    <property type="evidence" value="ECO:0007669"/>
    <property type="project" value="UniProtKB-KW"/>
</dbReference>
<proteinExistence type="inferred from homology"/>
<dbReference type="PROSITE" id="PS01012">
    <property type="entry name" value="FOLYLPOLYGLU_SYNT_2"/>
    <property type="match status" value="1"/>
</dbReference>
<dbReference type="InterPro" id="IPR001645">
    <property type="entry name" value="Folylpolyglutamate_synth"/>
</dbReference>
<dbReference type="SUPFAM" id="SSF53244">
    <property type="entry name" value="MurD-like peptide ligases, peptide-binding domain"/>
    <property type="match status" value="1"/>
</dbReference>
<organism evidence="7 8">
    <name type="scientific">Heliocybe sulcata</name>
    <dbReference type="NCBI Taxonomy" id="5364"/>
    <lineage>
        <taxon>Eukaryota</taxon>
        <taxon>Fungi</taxon>
        <taxon>Dikarya</taxon>
        <taxon>Basidiomycota</taxon>
        <taxon>Agaricomycotina</taxon>
        <taxon>Agaricomycetes</taxon>
        <taxon>Gloeophyllales</taxon>
        <taxon>Gloeophyllaceae</taxon>
        <taxon>Heliocybe</taxon>
    </lineage>
</organism>
<keyword evidence="8" id="KW-1185">Reference proteome</keyword>
<dbReference type="InterPro" id="IPR018109">
    <property type="entry name" value="Folylpolyglutamate_synth_CS"/>
</dbReference>
<evidence type="ECO:0000313" key="7">
    <source>
        <dbReference type="EMBL" id="TFK52194.1"/>
    </source>
</evidence>
<dbReference type="PANTHER" id="PTHR11136">
    <property type="entry name" value="FOLYLPOLYGLUTAMATE SYNTHASE-RELATED"/>
    <property type="match status" value="1"/>
</dbReference>
<dbReference type="InterPro" id="IPR036565">
    <property type="entry name" value="Mur-like_cat_sf"/>
</dbReference>
<keyword evidence="3" id="KW-0479">Metal-binding</keyword>
<dbReference type="GO" id="GO:0008841">
    <property type="term" value="F:dihydrofolate synthase activity"/>
    <property type="evidence" value="ECO:0007669"/>
    <property type="project" value="TreeGrafter"/>
</dbReference>
<reference evidence="7 8" key="1">
    <citation type="journal article" date="2019" name="Nat. Ecol. Evol.">
        <title>Megaphylogeny resolves global patterns of mushroom evolution.</title>
        <authorList>
            <person name="Varga T."/>
            <person name="Krizsan K."/>
            <person name="Foldi C."/>
            <person name="Dima B."/>
            <person name="Sanchez-Garcia M."/>
            <person name="Sanchez-Ramirez S."/>
            <person name="Szollosi G.J."/>
            <person name="Szarkandi J.G."/>
            <person name="Papp V."/>
            <person name="Albert L."/>
            <person name="Andreopoulos W."/>
            <person name="Angelini C."/>
            <person name="Antonin V."/>
            <person name="Barry K.W."/>
            <person name="Bougher N.L."/>
            <person name="Buchanan P."/>
            <person name="Buyck B."/>
            <person name="Bense V."/>
            <person name="Catcheside P."/>
            <person name="Chovatia M."/>
            <person name="Cooper J."/>
            <person name="Damon W."/>
            <person name="Desjardin D."/>
            <person name="Finy P."/>
            <person name="Geml J."/>
            <person name="Haridas S."/>
            <person name="Hughes K."/>
            <person name="Justo A."/>
            <person name="Karasinski D."/>
            <person name="Kautmanova I."/>
            <person name="Kiss B."/>
            <person name="Kocsube S."/>
            <person name="Kotiranta H."/>
            <person name="LaButti K.M."/>
            <person name="Lechner B.E."/>
            <person name="Liimatainen K."/>
            <person name="Lipzen A."/>
            <person name="Lukacs Z."/>
            <person name="Mihaltcheva S."/>
            <person name="Morgado L.N."/>
            <person name="Niskanen T."/>
            <person name="Noordeloos M.E."/>
            <person name="Ohm R.A."/>
            <person name="Ortiz-Santana B."/>
            <person name="Ovrebo C."/>
            <person name="Racz N."/>
            <person name="Riley R."/>
            <person name="Savchenko A."/>
            <person name="Shiryaev A."/>
            <person name="Soop K."/>
            <person name="Spirin V."/>
            <person name="Szebenyi C."/>
            <person name="Tomsovsky M."/>
            <person name="Tulloss R.E."/>
            <person name="Uehling J."/>
            <person name="Grigoriev I.V."/>
            <person name="Vagvolgyi C."/>
            <person name="Papp T."/>
            <person name="Martin F.M."/>
            <person name="Miettinen O."/>
            <person name="Hibbett D.S."/>
            <person name="Nagy L.G."/>
        </authorList>
    </citation>
    <scope>NUCLEOTIDE SEQUENCE [LARGE SCALE GENOMIC DNA]</scope>
    <source>
        <strain evidence="7 8">OMC1185</strain>
    </source>
</reference>
<dbReference type="PROSITE" id="PS01011">
    <property type="entry name" value="FOLYLPOLYGLU_SYNT_1"/>
    <property type="match status" value="1"/>
</dbReference>
<dbReference type="STRING" id="5364.A0A5C3N3J9"/>
<dbReference type="Gene3D" id="3.90.190.20">
    <property type="entry name" value="Mur ligase, C-terminal domain"/>
    <property type="match status" value="1"/>
</dbReference>
<dbReference type="GO" id="GO:0005829">
    <property type="term" value="C:cytosol"/>
    <property type="evidence" value="ECO:0007669"/>
    <property type="project" value="TreeGrafter"/>
</dbReference>
<dbReference type="GO" id="GO:0005524">
    <property type="term" value="F:ATP binding"/>
    <property type="evidence" value="ECO:0007669"/>
    <property type="project" value="UniProtKB-KW"/>
</dbReference>
<keyword evidence="4" id="KW-0547">Nucleotide-binding</keyword>
<dbReference type="EMBL" id="ML213509">
    <property type="protein sequence ID" value="TFK52194.1"/>
    <property type="molecule type" value="Genomic_DNA"/>
</dbReference>
<dbReference type="GO" id="GO:0005739">
    <property type="term" value="C:mitochondrion"/>
    <property type="evidence" value="ECO:0007669"/>
    <property type="project" value="TreeGrafter"/>
</dbReference>
<dbReference type="SUPFAM" id="SSF53623">
    <property type="entry name" value="MurD-like peptide ligases, catalytic domain"/>
    <property type="match status" value="1"/>
</dbReference>
<keyword evidence="6" id="KW-0460">Magnesium</keyword>
<evidence type="ECO:0000256" key="3">
    <source>
        <dbReference type="ARBA" id="ARBA00022723"/>
    </source>
</evidence>
<evidence type="ECO:0000313" key="8">
    <source>
        <dbReference type="Proteomes" id="UP000305948"/>
    </source>
</evidence>
<dbReference type="NCBIfam" id="TIGR01499">
    <property type="entry name" value="folC"/>
    <property type="match status" value="1"/>
</dbReference>
<evidence type="ECO:0000256" key="2">
    <source>
        <dbReference type="ARBA" id="ARBA00022598"/>
    </source>
</evidence>
<evidence type="ECO:0000256" key="6">
    <source>
        <dbReference type="ARBA" id="ARBA00022842"/>
    </source>
</evidence>
<accession>A0A5C3N3J9</accession>
<dbReference type="PANTHER" id="PTHR11136:SF0">
    <property type="entry name" value="DIHYDROFOLATE SYNTHETASE-RELATED"/>
    <property type="match status" value="1"/>
</dbReference>
<evidence type="ECO:0000256" key="4">
    <source>
        <dbReference type="ARBA" id="ARBA00022741"/>
    </source>
</evidence>
<dbReference type="UniPathway" id="UPA00850"/>
<keyword evidence="2 7" id="KW-0436">Ligase</keyword>
<dbReference type="AlphaFoldDB" id="A0A5C3N3J9"/>
<comment type="similarity">
    <text evidence="1">Belongs to the folylpolyglutamate synthase family.</text>
</comment>
<dbReference type="InterPro" id="IPR036615">
    <property type="entry name" value="Mur_ligase_C_dom_sf"/>
</dbReference>